<feature type="chain" id="PRO_5009139512" description="Phosphite transport system-binding protein PtxB" evidence="1">
    <location>
        <begin position="33"/>
        <end position="279"/>
    </location>
</feature>
<dbReference type="RefSeq" id="WP_069448392.1">
    <property type="nucleotide sequence ID" value="NZ_MDCJ01000007.1"/>
</dbReference>
<sequence>MIRSMLQTIFRASRRRTTALLGLTLIAFTSHATDKQQLVFGVVPQQSAAKLAQQWQPLLDRWGELAGVDITFATARDIPTFEKRLAAGEYDMSYMNPYHFTLVNHNPGYTAVAHAKDKQITGILVAKRDWQGELSDLEGATIAFPAPRAFAASILTQSELKQKGITFTPKYVGSHDSVYLGVAKGLYVSGGGVGRTFKSFNDEAKQDLKIIYRTASYTPHAFAVSNQVDEKTQTSLRKAVELLNKDPQAQKSFKMLSIKGLQPAQDSDWDDIVQLGISL</sequence>
<organism evidence="2 3">
    <name type="scientific">Vibrio scophthalmi</name>
    <dbReference type="NCBI Taxonomy" id="45658"/>
    <lineage>
        <taxon>Bacteria</taxon>
        <taxon>Pseudomonadati</taxon>
        <taxon>Pseudomonadota</taxon>
        <taxon>Gammaproteobacteria</taxon>
        <taxon>Vibrionales</taxon>
        <taxon>Vibrionaceae</taxon>
        <taxon>Vibrio</taxon>
    </lineage>
</organism>
<protein>
    <recommendedName>
        <fullName evidence="4">Phosphite transport system-binding protein PtxB</fullName>
    </recommendedName>
</protein>
<dbReference type="PANTHER" id="PTHR35841">
    <property type="entry name" value="PHOSPHONATES-BINDING PERIPLASMIC PROTEIN"/>
    <property type="match status" value="1"/>
</dbReference>
<dbReference type="PATRIC" id="fig|45658.8.peg.4788"/>
<evidence type="ECO:0000313" key="2">
    <source>
        <dbReference type="EMBL" id="ODS05638.1"/>
    </source>
</evidence>
<feature type="signal peptide" evidence="1">
    <location>
        <begin position="1"/>
        <end position="32"/>
    </location>
</feature>
<evidence type="ECO:0008006" key="4">
    <source>
        <dbReference type="Google" id="ProtNLM"/>
    </source>
</evidence>
<comment type="caution">
    <text evidence="2">The sequence shown here is derived from an EMBL/GenBank/DDBJ whole genome shotgun (WGS) entry which is preliminary data.</text>
</comment>
<dbReference type="SUPFAM" id="SSF53850">
    <property type="entry name" value="Periplasmic binding protein-like II"/>
    <property type="match status" value="1"/>
</dbReference>
<keyword evidence="1" id="KW-0732">Signal</keyword>
<evidence type="ECO:0000256" key="1">
    <source>
        <dbReference type="SAM" id="SignalP"/>
    </source>
</evidence>
<dbReference type="PANTHER" id="PTHR35841:SF1">
    <property type="entry name" value="PHOSPHONATES-BINDING PERIPLASMIC PROTEIN"/>
    <property type="match status" value="1"/>
</dbReference>
<gene>
    <name evidence="2" type="ORF">VSF3289_04779</name>
</gene>
<dbReference type="AlphaFoldDB" id="A0A1E3WIL7"/>
<dbReference type="Proteomes" id="UP000095131">
    <property type="component" value="Unassembled WGS sequence"/>
</dbReference>
<name>A0A1E3WIL7_9VIBR</name>
<accession>A0A1E3WIL7</accession>
<reference evidence="2 3" key="1">
    <citation type="submission" date="2016-08" db="EMBL/GenBank/DDBJ databases">
        <title>Genome sequencing of Vibrio scophthalmi strain FP3289, an isolated from Paralichthys olivaceus.</title>
        <authorList>
            <person name="Han H.-J."/>
        </authorList>
    </citation>
    <scope>NUCLEOTIDE SEQUENCE [LARGE SCALE GENOMIC DNA]</scope>
    <source>
        <strain evidence="2 3">FP3289</strain>
    </source>
</reference>
<dbReference type="OrthoDB" id="5343002at2"/>
<evidence type="ECO:0000313" key="3">
    <source>
        <dbReference type="Proteomes" id="UP000095131"/>
    </source>
</evidence>
<dbReference type="Gene3D" id="3.40.190.10">
    <property type="entry name" value="Periplasmic binding protein-like II"/>
    <property type="match status" value="2"/>
</dbReference>
<dbReference type="Pfam" id="PF12974">
    <property type="entry name" value="Phosphonate-bd"/>
    <property type="match status" value="1"/>
</dbReference>
<proteinExistence type="predicted"/>
<dbReference type="EMBL" id="MDCJ01000007">
    <property type="protein sequence ID" value="ODS05638.1"/>
    <property type="molecule type" value="Genomic_DNA"/>
</dbReference>